<comment type="caution">
    <text evidence="1">The sequence shown here is derived from an EMBL/GenBank/DDBJ whole genome shotgun (WGS) entry which is preliminary data.</text>
</comment>
<organism evidence="1 2">
    <name type="scientific">Flammeovirga agarivorans</name>
    <dbReference type="NCBI Taxonomy" id="2726742"/>
    <lineage>
        <taxon>Bacteria</taxon>
        <taxon>Pseudomonadati</taxon>
        <taxon>Bacteroidota</taxon>
        <taxon>Cytophagia</taxon>
        <taxon>Cytophagales</taxon>
        <taxon>Flammeovirgaceae</taxon>
        <taxon>Flammeovirga</taxon>
    </lineage>
</organism>
<reference evidence="1 2" key="1">
    <citation type="submission" date="2020-04" db="EMBL/GenBank/DDBJ databases">
        <title>Flammeovirga sp. SR4, a novel species isolated from seawater.</title>
        <authorList>
            <person name="Wang X."/>
        </authorList>
    </citation>
    <scope>NUCLEOTIDE SEQUENCE [LARGE SCALE GENOMIC DNA]</scope>
    <source>
        <strain evidence="1 2">SR4</strain>
    </source>
</reference>
<proteinExistence type="predicted"/>
<dbReference type="RefSeq" id="WP_211093224.1">
    <property type="nucleotide sequence ID" value="NZ_JABAIL010000002.1"/>
</dbReference>
<evidence type="ECO:0008006" key="3">
    <source>
        <dbReference type="Google" id="ProtNLM"/>
    </source>
</evidence>
<dbReference type="Proteomes" id="UP000585050">
    <property type="component" value="Unassembled WGS sequence"/>
</dbReference>
<accession>A0A7X8XV70</accession>
<keyword evidence="2" id="KW-1185">Reference proteome</keyword>
<evidence type="ECO:0000313" key="2">
    <source>
        <dbReference type="Proteomes" id="UP000585050"/>
    </source>
</evidence>
<gene>
    <name evidence="1" type="ORF">HGP29_06935</name>
</gene>
<sequence>MIRRNFYKLSFLFISLSVFSCDKIKGVLDKAVEEENIKSSRVALAKVNDKVLYDTELKSLYNERMSLKDSLNIQERYVNAWVRKTITLEKAQSQVDVEKLDIQRRLDEYKYQLIMHEYVREYISSNLDTVITDEQIKAHYQQNSDDFILKTNIVRGNFLRYPNNAPDLKKVRKLMQSTKPEDQEKLRSSAYAYADFVHLEDSVWLDLDELLFGTPFMKSQSEVTKLLKRDKFWEVSDESNTYLYRIDDYKIVDQVPPLQFVQKQVRNVILGRRKLELRTQLEDELYNEATRNNNYEIYISEE</sequence>
<dbReference type="AlphaFoldDB" id="A0A7X8XV70"/>
<dbReference type="EMBL" id="JABAIL010000002">
    <property type="protein sequence ID" value="NLR90934.1"/>
    <property type="molecule type" value="Genomic_DNA"/>
</dbReference>
<evidence type="ECO:0000313" key="1">
    <source>
        <dbReference type="EMBL" id="NLR90934.1"/>
    </source>
</evidence>
<dbReference type="PROSITE" id="PS51257">
    <property type="entry name" value="PROKAR_LIPOPROTEIN"/>
    <property type="match status" value="1"/>
</dbReference>
<name>A0A7X8XV70_9BACT</name>
<protein>
    <recommendedName>
        <fullName evidence="3">Peptidyl-prolyl cis-trans isomerase</fullName>
    </recommendedName>
</protein>